<sequence length="1228" mass="137060">MPSTSPGRGQNAVPNAASNFDQLLPGAPIDGLQSFNSFKFRQKRFIAYVSGRSLSIFSAPKVLVHVIWFDDEAIGLAAEPSTSRIAVATRNEIYVLEPIAEGWTKVRWETALTLKKENNNEAGTLSWGNPGELLVGDAKSLTLYSTLPSSRSSSPSSSPIEPIQIETRLPLWVKSLPNPVKFSTFSPSGSLIASCGVSDRFVKIWRRLSFEEGLFDYAYLPHPAPVTHISWRSPNDNADIVRASGIGRRHEEEPEILYTIAADGILRVWRAGGLTDLDILVLQTSINLIDAIPPLPNDITTESDRKSDRYTLIIPAHEFSQAVAAAVAAAVGLVHRTNISHALELLKEIASKEPDVFIIMDGQGRMSAWGLQSVGHKRRPETPSSREPFHIAHVEDSSLLIPRGKNATFSTWFEGDQLNIIAHRFGHSRRAGGISWWTSSVELFFSHATSTTERLSQACDWTGHHAEVTGLGFANEMLLSTAQGEGTIQWRPHGKGFDLASIKKSVDLLVRRESRLLHGHLPKELFTSANSPDHIRRYADITTVTSSKEVKIFNTRERYIEFNEAFDKPILSIALPTPPQAIAIAFSSHVDVYVRNLYGDASAWHRIKQVSLADMNLSIKALSWTSNNELVLGAGNGIFVTGDCFSSHNLPPEVKQSLDISEDDNTDFSLHTIARSMLSQLPIWHPKVISHFVYWGDVQVVLRLLERLHYKLKFYGEGDHLDYLLDLDEQQLLEGTSISTHSISQEIFDKIVDQLSENKLPRLTRSDQQELKSVLVAFAFLLKHREGLDGNAQRYLFMWKLKSHRMEFGRPNADELTNGSVHSRNQAPKMSWREIAFAYHSKTQQPLFDLLILHYDNKLSWQTSGSLGIVRWLYETEARAQAFELIAQSEYRSLQPPDPVNATLFYLALRKKQTLLALWRIATWHKEQRTTMNFLKRDFTLPEARTAAKKNAYALMGKRRFRYAAAFFLLADDPASATSVLAGQCEDVPLAVAVARVYCGDGTPVLCDLLESRLLPRARQKSDRWLLSWAQSLVHDKEAAAIELVQPFDDDGIKDWQQDDPATLILYKQLRNGEKKEELMYVLKALRILQKMGLVIPAMQLAARYSFGKPPAVSSATVMQPSKIEANGASQNDVSSLLDDFSTSNKTNTFDTSDGPTATDAPQQSVDGSKADRETQAAELLKKLRAKKNDSGDATQAAGTKSIPEKEKRAPTQFKEPDTGSLLDSFGF</sequence>
<dbReference type="AlphaFoldDB" id="A0A9P4UQ77"/>
<dbReference type="PANTHER" id="PTHR13950">
    <property type="entry name" value="RABCONNECTIN-RELATED"/>
    <property type="match status" value="1"/>
</dbReference>
<name>A0A9P4UQ77_9PEZI</name>
<organism evidence="3 4">
    <name type="scientific">Polychaeton citri CBS 116435</name>
    <dbReference type="NCBI Taxonomy" id="1314669"/>
    <lineage>
        <taxon>Eukaryota</taxon>
        <taxon>Fungi</taxon>
        <taxon>Dikarya</taxon>
        <taxon>Ascomycota</taxon>
        <taxon>Pezizomycotina</taxon>
        <taxon>Dothideomycetes</taxon>
        <taxon>Dothideomycetidae</taxon>
        <taxon>Capnodiales</taxon>
        <taxon>Capnodiaceae</taxon>
        <taxon>Polychaeton</taxon>
    </lineage>
</organism>
<protein>
    <recommendedName>
        <fullName evidence="2">RAVE complex protein Rav1 C-terminal domain-containing protein</fullName>
    </recommendedName>
</protein>
<accession>A0A9P4UQ77</accession>
<evidence type="ECO:0000256" key="1">
    <source>
        <dbReference type="SAM" id="MobiDB-lite"/>
    </source>
</evidence>
<comment type="caution">
    <text evidence="3">The sequence shown here is derived from an EMBL/GenBank/DDBJ whole genome shotgun (WGS) entry which is preliminary data.</text>
</comment>
<dbReference type="SUPFAM" id="SSF50978">
    <property type="entry name" value="WD40 repeat-like"/>
    <property type="match status" value="1"/>
</dbReference>
<gene>
    <name evidence="3" type="ORF">K431DRAFT_283958</name>
</gene>
<feature type="compositionally biased region" description="Basic and acidic residues" evidence="1">
    <location>
        <begin position="1169"/>
        <end position="1191"/>
    </location>
</feature>
<dbReference type="InterPro" id="IPR015943">
    <property type="entry name" value="WD40/YVTN_repeat-like_dom_sf"/>
</dbReference>
<evidence type="ECO:0000313" key="4">
    <source>
        <dbReference type="Proteomes" id="UP000799441"/>
    </source>
</evidence>
<reference evidence="3" key="1">
    <citation type="journal article" date="2020" name="Stud. Mycol.">
        <title>101 Dothideomycetes genomes: a test case for predicting lifestyles and emergence of pathogens.</title>
        <authorList>
            <person name="Haridas S."/>
            <person name="Albert R."/>
            <person name="Binder M."/>
            <person name="Bloem J."/>
            <person name="Labutti K."/>
            <person name="Salamov A."/>
            <person name="Andreopoulos B."/>
            <person name="Baker S."/>
            <person name="Barry K."/>
            <person name="Bills G."/>
            <person name="Bluhm B."/>
            <person name="Cannon C."/>
            <person name="Castanera R."/>
            <person name="Culley D."/>
            <person name="Daum C."/>
            <person name="Ezra D."/>
            <person name="Gonzalez J."/>
            <person name="Henrissat B."/>
            <person name="Kuo A."/>
            <person name="Liang C."/>
            <person name="Lipzen A."/>
            <person name="Lutzoni F."/>
            <person name="Magnuson J."/>
            <person name="Mondo S."/>
            <person name="Nolan M."/>
            <person name="Ohm R."/>
            <person name="Pangilinan J."/>
            <person name="Park H.-J."/>
            <person name="Ramirez L."/>
            <person name="Alfaro M."/>
            <person name="Sun H."/>
            <person name="Tritt A."/>
            <person name="Yoshinaga Y."/>
            <person name="Zwiers L.-H."/>
            <person name="Turgeon B."/>
            <person name="Goodwin S."/>
            <person name="Spatafora J."/>
            <person name="Crous P."/>
            <person name="Grigoriev I."/>
        </authorList>
    </citation>
    <scope>NUCLEOTIDE SEQUENCE</scope>
    <source>
        <strain evidence="3">CBS 116435</strain>
    </source>
</reference>
<dbReference type="InterPro" id="IPR052208">
    <property type="entry name" value="DmX-like/RAVE_component"/>
</dbReference>
<feature type="domain" description="RAVE complex protein Rav1 C-terminal" evidence="2">
    <location>
        <begin position="543"/>
        <end position="1100"/>
    </location>
</feature>
<keyword evidence="4" id="KW-1185">Reference proteome</keyword>
<evidence type="ECO:0000313" key="3">
    <source>
        <dbReference type="EMBL" id="KAF2722534.1"/>
    </source>
</evidence>
<dbReference type="GO" id="GO:0007035">
    <property type="term" value="P:vacuolar acidification"/>
    <property type="evidence" value="ECO:0007669"/>
    <property type="project" value="TreeGrafter"/>
</dbReference>
<dbReference type="EMBL" id="MU003782">
    <property type="protein sequence ID" value="KAF2722534.1"/>
    <property type="molecule type" value="Genomic_DNA"/>
</dbReference>
<feature type="region of interest" description="Disordered" evidence="1">
    <location>
        <begin position="1127"/>
        <end position="1228"/>
    </location>
</feature>
<dbReference type="OrthoDB" id="342131at2759"/>
<dbReference type="GO" id="GO:0043291">
    <property type="term" value="C:RAVE complex"/>
    <property type="evidence" value="ECO:0007669"/>
    <property type="project" value="TreeGrafter"/>
</dbReference>
<dbReference type="Pfam" id="PF12234">
    <property type="entry name" value="Rav1p_C"/>
    <property type="match status" value="1"/>
</dbReference>
<feature type="compositionally biased region" description="Basic and acidic residues" evidence="1">
    <location>
        <begin position="1203"/>
        <end position="1218"/>
    </location>
</feature>
<evidence type="ECO:0000259" key="2">
    <source>
        <dbReference type="Pfam" id="PF12234"/>
    </source>
</evidence>
<dbReference type="InterPro" id="IPR036322">
    <property type="entry name" value="WD40_repeat_dom_sf"/>
</dbReference>
<dbReference type="InterPro" id="IPR022033">
    <property type="entry name" value="Rav1p_C"/>
</dbReference>
<dbReference type="PANTHER" id="PTHR13950:SF9">
    <property type="entry name" value="RABCONNECTIN-3A"/>
    <property type="match status" value="1"/>
</dbReference>
<proteinExistence type="predicted"/>
<dbReference type="Gene3D" id="2.130.10.10">
    <property type="entry name" value="YVTN repeat-like/Quinoprotein amine dehydrogenase"/>
    <property type="match status" value="1"/>
</dbReference>
<feature type="compositionally biased region" description="Polar residues" evidence="1">
    <location>
        <begin position="1128"/>
        <end position="1167"/>
    </location>
</feature>
<dbReference type="Proteomes" id="UP000799441">
    <property type="component" value="Unassembled WGS sequence"/>
</dbReference>